<comment type="caution">
    <text evidence="2">The sequence shown here is derived from an EMBL/GenBank/DDBJ whole genome shotgun (WGS) entry which is preliminary data.</text>
</comment>
<dbReference type="Gene3D" id="3.40.50.620">
    <property type="entry name" value="HUPs"/>
    <property type="match status" value="2"/>
</dbReference>
<dbReference type="GO" id="GO:0005737">
    <property type="term" value="C:cytoplasm"/>
    <property type="evidence" value="ECO:0007669"/>
    <property type="project" value="InterPro"/>
</dbReference>
<dbReference type="GO" id="GO:0004824">
    <property type="term" value="F:lysine-tRNA ligase activity"/>
    <property type="evidence" value="ECO:0007669"/>
    <property type="project" value="InterPro"/>
</dbReference>
<dbReference type="Pfam" id="PF01921">
    <property type="entry name" value="tRNA-synt_1f"/>
    <property type="match status" value="1"/>
</dbReference>
<keyword evidence="2" id="KW-0436">Ligase</keyword>
<dbReference type="AlphaFoldDB" id="A0A2M7CJ92"/>
<dbReference type="GO" id="GO:0005524">
    <property type="term" value="F:ATP binding"/>
    <property type="evidence" value="ECO:0007669"/>
    <property type="project" value="InterPro"/>
</dbReference>
<dbReference type="Proteomes" id="UP000229966">
    <property type="component" value="Unassembled WGS sequence"/>
</dbReference>
<evidence type="ECO:0000256" key="1">
    <source>
        <dbReference type="ARBA" id="ARBA00022490"/>
    </source>
</evidence>
<dbReference type="SUPFAM" id="SSF52374">
    <property type="entry name" value="Nucleotidylyl transferase"/>
    <property type="match status" value="1"/>
</dbReference>
<accession>A0A2M7CJ92</accession>
<dbReference type="EMBL" id="PEUM01000004">
    <property type="protein sequence ID" value="PIV25723.1"/>
    <property type="molecule type" value="Genomic_DNA"/>
</dbReference>
<feature type="non-terminal residue" evidence="2">
    <location>
        <position position="433"/>
    </location>
</feature>
<organism evidence="2 3">
    <name type="scientific">Candidatus Berkelbacteria bacterium CG03_land_8_20_14_0_80_40_36</name>
    <dbReference type="NCBI Taxonomy" id="1974509"/>
    <lineage>
        <taxon>Bacteria</taxon>
        <taxon>Candidatus Berkelbacteria</taxon>
    </lineage>
</organism>
<dbReference type="Gene3D" id="1.10.10.770">
    <property type="match status" value="1"/>
</dbReference>
<dbReference type="NCBIfam" id="TIGR00467">
    <property type="entry name" value="lysS_arch"/>
    <property type="match status" value="1"/>
</dbReference>
<gene>
    <name evidence="2" type="primary">lysS</name>
    <name evidence="2" type="ORF">COS38_00095</name>
</gene>
<dbReference type="GO" id="GO:0006430">
    <property type="term" value="P:lysyl-tRNA aminoacylation"/>
    <property type="evidence" value="ECO:0007669"/>
    <property type="project" value="InterPro"/>
</dbReference>
<keyword evidence="1" id="KW-0963">Cytoplasm</keyword>
<proteinExistence type="predicted"/>
<name>A0A2M7CJ92_9BACT</name>
<sequence>MQAQWIDEIVKQVLKRKPVAIISSGKTGYLVSDWKTPSGHIHIGSLRGALIHDEIFKALKARKKPVKYIYGFDDFDAMDKMPKYLPKSFEKYMGMPFSKIPAPKGNGKYGDYYATEFQKVYEKMGIESQTLWTSKLYKTGKFNCAFDIVIANADKIRALYKKISSQDRPKDWLPVQMICEKCGKIGTTRAFDFKDKKVHYICDRNYVRYTKGCGYEGAKSPYNGNAKLPWKVEWAAKWFIFGTSVEGAGKDHQTKGGSHDLASAIMEEVFQGKTPVNIFYEFFLLEGKKMSTSKAVGLGASELIENIAPSVARFMILKNKPESQFNLNLDGDAIPRLYDSWDQTLKGFHFRFSKVAFILQMPHIDLEKEAQTEKGSALTKMEKDELKERIDYAKIWLTRFADASQKYKLLPVAPKVKLTAQQKDFLAELAVVF</sequence>
<dbReference type="InterPro" id="IPR002904">
    <property type="entry name" value="Lys-tRNA-ligase"/>
</dbReference>
<dbReference type="PANTHER" id="PTHR37940">
    <property type="entry name" value="LYSINE--TRNA LIGASE"/>
    <property type="match status" value="1"/>
</dbReference>
<evidence type="ECO:0000313" key="2">
    <source>
        <dbReference type="EMBL" id="PIV25723.1"/>
    </source>
</evidence>
<protein>
    <submittedName>
        <fullName evidence="2">Lysine--tRNA ligase</fullName>
    </submittedName>
</protein>
<dbReference type="PANTHER" id="PTHR37940:SF1">
    <property type="entry name" value="LYSINE--TRNA LIGASE"/>
    <property type="match status" value="1"/>
</dbReference>
<dbReference type="InterPro" id="IPR014729">
    <property type="entry name" value="Rossmann-like_a/b/a_fold"/>
</dbReference>
<reference evidence="3" key="1">
    <citation type="submission" date="2017-09" db="EMBL/GenBank/DDBJ databases">
        <title>Depth-based differentiation of microbial function through sediment-hosted aquifers and enrichment of novel symbionts in the deep terrestrial subsurface.</title>
        <authorList>
            <person name="Probst A.J."/>
            <person name="Ladd B."/>
            <person name="Jarett J.K."/>
            <person name="Geller-Mcgrath D.E."/>
            <person name="Sieber C.M.K."/>
            <person name="Emerson J.B."/>
            <person name="Anantharaman K."/>
            <person name="Thomas B.C."/>
            <person name="Malmstrom R."/>
            <person name="Stieglmeier M."/>
            <person name="Klingl A."/>
            <person name="Woyke T."/>
            <person name="Ryan C.M."/>
            <person name="Banfield J.F."/>
        </authorList>
    </citation>
    <scope>NUCLEOTIDE SEQUENCE [LARGE SCALE GENOMIC DNA]</scope>
</reference>
<evidence type="ECO:0000313" key="3">
    <source>
        <dbReference type="Proteomes" id="UP000229966"/>
    </source>
</evidence>